<dbReference type="AlphaFoldDB" id="A0A917WYT8"/>
<keyword evidence="1" id="KW-0812">Transmembrane</keyword>
<feature type="transmembrane region" description="Helical" evidence="1">
    <location>
        <begin position="61"/>
        <end position="83"/>
    </location>
</feature>
<proteinExistence type="predicted"/>
<organism evidence="2 3">
    <name type="scientific">Dactylosporangium sucinum</name>
    <dbReference type="NCBI Taxonomy" id="1424081"/>
    <lineage>
        <taxon>Bacteria</taxon>
        <taxon>Bacillati</taxon>
        <taxon>Actinomycetota</taxon>
        <taxon>Actinomycetes</taxon>
        <taxon>Micromonosporales</taxon>
        <taxon>Micromonosporaceae</taxon>
        <taxon>Dactylosporangium</taxon>
    </lineage>
</organism>
<reference evidence="2" key="2">
    <citation type="submission" date="2020-09" db="EMBL/GenBank/DDBJ databases">
        <authorList>
            <person name="Sun Q."/>
            <person name="Ohkuma M."/>
        </authorList>
    </citation>
    <scope>NUCLEOTIDE SEQUENCE</scope>
    <source>
        <strain evidence="2">JCM 19831</strain>
    </source>
</reference>
<evidence type="ECO:0000313" key="2">
    <source>
        <dbReference type="EMBL" id="GGM41505.1"/>
    </source>
</evidence>
<protein>
    <submittedName>
        <fullName evidence="2">Uncharacterized protein</fullName>
    </submittedName>
</protein>
<sequence>MSKFVWPAVVAGFVVGAAEFADLAAFAPAGPVLWIPPAAALLYLVLALARHRLVARQLAGVALFTAAAGAALVVDPVAGQYVVAAGWAGHAVWDWFHRDGTVIPRWIIGFCLPYDLLVAAALVYGATTIAR</sequence>
<evidence type="ECO:0000313" key="3">
    <source>
        <dbReference type="Proteomes" id="UP000642070"/>
    </source>
</evidence>
<dbReference type="RefSeq" id="WP_190252225.1">
    <property type="nucleotide sequence ID" value="NZ_BMPI01000024.1"/>
</dbReference>
<feature type="transmembrane region" description="Helical" evidence="1">
    <location>
        <begin position="30"/>
        <end position="49"/>
    </location>
</feature>
<comment type="caution">
    <text evidence="2">The sequence shown here is derived from an EMBL/GenBank/DDBJ whole genome shotgun (WGS) entry which is preliminary data.</text>
</comment>
<dbReference type="Proteomes" id="UP000642070">
    <property type="component" value="Unassembled WGS sequence"/>
</dbReference>
<reference evidence="2" key="1">
    <citation type="journal article" date="2014" name="Int. J. Syst. Evol. Microbiol.">
        <title>Complete genome sequence of Corynebacterium casei LMG S-19264T (=DSM 44701T), isolated from a smear-ripened cheese.</title>
        <authorList>
            <consortium name="US DOE Joint Genome Institute (JGI-PGF)"/>
            <person name="Walter F."/>
            <person name="Albersmeier A."/>
            <person name="Kalinowski J."/>
            <person name="Ruckert C."/>
        </authorList>
    </citation>
    <scope>NUCLEOTIDE SEQUENCE</scope>
    <source>
        <strain evidence="2">JCM 19831</strain>
    </source>
</reference>
<keyword evidence="3" id="KW-1185">Reference proteome</keyword>
<name>A0A917WYT8_9ACTN</name>
<feature type="transmembrane region" description="Helical" evidence="1">
    <location>
        <begin position="103"/>
        <end position="126"/>
    </location>
</feature>
<accession>A0A917WYT8</accession>
<keyword evidence="1" id="KW-0472">Membrane</keyword>
<keyword evidence="1" id="KW-1133">Transmembrane helix</keyword>
<gene>
    <name evidence="2" type="ORF">GCM10007977_048650</name>
</gene>
<dbReference type="EMBL" id="BMPI01000024">
    <property type="protein sequence ID" value="GGM41505.1"/>
    <property type="molecule type" value="Genomic_DNA"/>
</dbReference>
<evidence type="ECO:0000256" key="1">
    <source>
        <dbReference type="SAM" id="Phobius"/>
    </source>
</evidence>